<keyword evidence="3" id="KW-1185">Reference proteome</keyword>
<dbReference type="SMART" id="SM00220">
    <property type="entry name" value="S_TKc"/>
    <property type="match status" value="1"/>
</dbReference>
<dbReference type="PANTHER" id="PTHR11909">
    <property type="entry name" value="CASEIN KINASE-RELATED"/>
    <property type="match status" value="1"/>
</dbReference>
<dbReference type="Gene3D" id="1.10.510.10">
    <property type="entry name" value="Transferase(Phosphotransferase) domain 1"/>
    <property type="match status" value="1"/>
</dbReference>
<dbReference type="SUPFAM" id="SSF56112">
    <property type="entry name" value="Protein kinase-like (PK-like)"/>
    <property type="match status" value="1"/>
</dbReference>
<dbReference type="InterPro" id="IPR050235">
    <property type="entry name" value="CK1_Ser-Thr_kinase"/>
</dbReference>
<feature type="domain" description="Protein kinase" evidence="1">
    <location>
        <begin position="103"/>
        <end position="439"/>
    </location>
</feature>
<accession>A0A8H4QP62</accession>
<dbReference type="InterPro" id="IPR000719">
    <property type="entry name" value="Prot_kinase_dom"/>
</dbReference>
<dbReference type="Proteomes" id="UP000521872">
    <property type="component" value="Unassembled WGS sequence"/>
</dbReference>
<sequence length="439" mass="49536">MGTPAAVGCLLPRTILQIFKNLYAILLNTWESQSSSGDDLHYCSLQHPCAVASAVFSPLYGLRLVSKDWESCFILFCSLKENRFFRRVEDVYYPHVWHINTKIRKAVLIGRYRVFNTIDTEDGERGVFQAMDCKASKHGCVAGRTVIVKGWLNSADSECATEGYVYRTLQSAKAVNHVPALLANAFDESMGVHALVVEKLGPTLEDLLRRMPGRKLTERLVLAAAIQMIDCYADLHSAGIIHNGVKPGNICISSNADGRSQLKVIDFGLSYLLEDSGNANTFAMPKKVETVGNRQFLSLYGHHGISQSQRDDLESLGYLFSFLFHGSLPWDYTSLIHTKSRRRPGAEKDNVPVNKLTPPTTPHIWCIKMATPGRVLFRDMDPCFLHYWKDIRSLAFGEKPDYAHLKSLFVECWRTRQLRGDPGEVDWLCLWETGQEERT</sequence>
<dbReference type="EMBL" id="JAACJL010000044">
    <property type="protein sequence ID" value="KAF4614588.1"/>
    <property type="molecule type" value="Genomic_DNA"/>
</dbReference>
<dbReference type="Pfam" id="PF00069">
    <property type="entry name" value="Pkinase"/>
    <property type="match status" value="1"/>
</dbReference>
<evidence type="ECO:0000259" key="1">
    <source>
        <dbReference type="PROSITE" id="PS50011"/>
    </source>
</evidence>
<dbReference type="PROSITE" id="PS50011">
    <property type="entry name" value="PROTEIN_KINASE_DOM"/>
    <property type="match status" value="1"/>
</dbReference>
<dbReference type="InterPro" id="IPR011009">
    <property type="entry name" value="Kinase-like_dom_sf"/>
</dbReference>
<name>A0A8H4QP62_9AGAR</name>
<dbReference type="GO" id="GO:0004672">
    <property type="term" value="F:protein kinase activity"/>
    <property type="evidence" value="ECO:0007669"/>
    <property type="project" value="InterPro"/>
</dbReference>
<proteinExistence type="predicted"/>
<comment type="caution">
    <text evidence="2">The sequence shown here is derived from an EMBL/GenBank/DDBJ whole genome shotgun (WGS) entry which is preliminary data.</text>
</comment>
<protein>
    <recommendedName>
        <fullName evidence="1">Protein kinase domain-containing protein</fullName>
    </recommendedName>
</protein>
<evidence type="ECO:0000313" key="2">
    <source>
        <dbReference type="EMBL" id="KAF4614588.1"/>
    </source>
</evidence>
<gene>
    <name evidence="2" type="ORF">D9613_003441</name>
</gene>
<organism evidence="2 3">
    <name type="scientific">Agrocybe pediades</name>
    <dbReference type="NCBI Taxonomy" id="84607"/>
    <lineage>
        <taxon>Eukaryota</taxon>
        <taxon>Fungi</taxon>
        <taxon>Dikarya</taxon>
        <taxon>Basidiomycota</taxon>
        <taxon>Agaricomycotina</taxon>
        <taxon>Agaricomycetes</taxon>
        <taxon>Agaricomycetidae</taxon>
        <taxon>Agaricales</taxon>
        <taxon>Agaricineae</taxon>
        <taxon>Strophariaceae</taxon>
        <taxon>Agrocybe</taxon>
    </lineage>
</organism>
<reference evidence="2 3" key="1">
    <citation type="submission" date="2019-12" db="EMBL/GenBank/DDBJ databases">
        <authorList>
            <person name="Floudas D."/>
            <person name="Bentzer J."/>
            <person name="Ahren D."/>
            <person name="Johansson T."/>
            <person name="Persson P."/>
            <person name="Tunlid A."/>
        </authorList>
    </citation>
    <scope>NUCLEOTIDE SEQUENCE [LARGE SCALE GENOMIC DNA]</scope>
    <source>
        <strain evidence="2 3">CBS 102.39</strain>
    </source>
</reference>
<evidence type="ECO:0000313" key="3">
    <source>
        <dbReference type="Proteomes" id="UP000521872"/>
    </source>
</evidence>
<dbReference type="AlphaFoldDB" id="A0A8H4QP62"/>
<dbReference type="GO" id="GO:0005524">
    <property type="term" value="F:ATP binding"/>
    <property type="evidence" value="ECO:0007669"/>
    <property type="project" value="InterPro"/>
</dbReference>